<dbReference type="InterPro" id="IPR002686">
    <property type="entry name" value="Transposase_17"/>
</dbReference>
<keyword evidence="3" id="KW-1185">Reference proteome</keyword>
<reference evidence="2 3" key="1">
    <citation type="journal article" date="2018" name="Mar. Genomics">
        <title>Complete genome sequence of Marinifilaceae bacterium strain SPP2, isolated from the Antarctic marine sediment.</title>
        <authorList>
            <person name="Watanabe M."/>
            <person name="Kojima H."/>
            <person name="Fukui M."/>
        </authorList>
    </citation>
    <scope>NUCLEOTIDE SEQUENCE [LARGE SCALE GENOMIC DNA]</scope>
    <source>
        <strain evidence="2 3">SPP2</strain>
    </source>
</reference>
<evidence type="ECO:0000313" key="3">
    <source>
        <dbReference type="Proteomes" id="UP000218267"/>
    </source>
</evidence>
<protein>
    <recommendedName>
        <fullName evidence="1">Transposase IS200-like domain-containing protein</fullName>
    </recommendedName>
</protein>
<dbReference type="OrthoDB" id="9788881at2"/>
<dbReference type="SUPFAM" id="SSF143422">
    <property type="entry name" value="Transposase IS200-like"/>
    <property type="match status" value="1"/>
</dbReference>
<gene>
    <name evidence="2" type="ORF">ALGA_3920</name>
</gene>
<dbReference type="AlphaFoldDB" id="A0A1Y1CQJ4"/>
<sequence>MRLLEAIEHGNYYHIFNRGINGEDLFRTNDNYTHFLQLYEKYIEEIADTFAWCLMKNHFHILVRIKEKNEIGFIPIKKNNHTTITPPSGIKTADGVSSKQYDPSRQFSHLFNAYAQSINKEYKRSGSLFESPFKRIHITSDNYFKKLISYIHNNPSHHGFCENSIDYPWTSYHSLLSKKPSKLKREELIHWFDNKENFISYHQQKQDYINIENLIIE</sequence>
<dbReference type="GO" id="GO:0003677">
    <property type="term" value="F:DNA binding"/>
    <property type="evidence" value="ECO:0007669"/>
    <property type="project" value="InterPro"/>
</dbReference>
<dbReference type="InterPro" id="IPR036515">
    <property type="entry name" value="Transposase_17_sf"/>
</dbReference>
<dbReference type="Proteomes" id="UP000218267">
    <property type="component" value="Chromosome"/>
</dbReference>
<dbReference type="GO" id="GO:0004803">
    <property type="term" value="F:transposase activity"/>
    <property type="evidence" value="ECO:0007669"/>
    <property type="project" value="InterPro"/>
</dbReference>
<name>A0A1Y1CQJ4_9BACT</name>
<organism evidence="2 3">
    <name type="scientific">Labilibaculum antarcticum</name>
    <dbReference type="NCBI Taxonomy" id="1717717"/>
    <lineage>
        <taxon>Bacteria</taxon>
        <taxon>Pseudomonadati</taxon>
        <taxon>Bacteroidota</taxon>
        <taxon>Bacteroidia</taxon>
        <taxon>Marinilabiliales</taxon>
        <taxon>Marinifilaceae</taxon>
        <taxon>Labilibaculum</taxon>
    </lineage>
</organism>
<dbReference type="GO" id="GO:0006313">
    <property type="term" value="P:DNA transposition"/>
    <property type="evidence" value="ECO:0007669"/>
    <property type="project" value="InterPro"/>
</dbReference>
<accession>A0A1Y1CQJ4</accession>
<reference evidence="3" key="2">
    <citation type="journal article" date="2020" name="Antonie Van Leeuwenhoek">
        <title>Labilibaculum antarcticum sp. nov., a novel facultative anaerobic, psychrotorelant bacterium isolated from marine sediment of Antarctica.</title>
        <authorList>
            <person name="Watanabe M."/>
            <person name="Kojima H."/>
            <person name="Fukui M."/>
        </authorList>
    </citation>
    <scope>NUCLEOTIDE SEQUENCE [LARGE SCALE GENOMIC DNA]</scope>
    <source>
        <strain evidence="3">SPP2</strain>
    </source>
</reference>
<dbReference type="RefSeq" id="WP_096432314.1">
    <property type="nucleotide sequence ID" value="NZ_AP018042.1"/>
</dbReference>
<proteinExistence type="predicted"/>
<dbReference type="Gene3D" id="3.30.70.1290">
    <property type="entry name" value="Transposase IS200-like"/>
    <property type="match status" value="1"/>
</dbReference>
<evidence type="ECO:0000259" key="1">
    <source>
        <dbReference type="SMART" id="SM01321"/>
    </source>
</evidence>
<feature type="domain" description="Transposase IS200-like" evidence="1">
    <location>
        <begin position="8"/>
        <end position="154"/>
    </location>
</feature>
<dbReference type="KEGG" id="mbas:ALGA_3920"/>
<dbReference type="SMART" id="SM01321">
    <property type="entry name" value="Y1_Tnp"/>
    <property type="match status" value="1"/>
</dbReference>
<dbReference type="PANTHER" id="PTHR34322:SF2">
    <property type="entry name" value="TRANSPOSASE IS200-LIKE DOMAIN-CONTAINING PROTEIN"/>
    <property type="match status" value="1"/>
</dbReference>
<evidence type="ECO:0000313" key="2">
    <source>
        <dbReference type="EMBL" id="BAX82212.1"/>
    </source>
</evidence>
<dbReference type="PANTHER" id="PTHR34322">
    <property type="entry name" value="TRANSPOSASE, Y1_TNP DOMAIN-CONTAINING"/>
    <property type="match status" value="1"/>
</dbReference>
<dbReference type="EMBL" id="AP018042">
    <property type="protein sequence ID" value="BAX82212.1"/>
    <property type="molecule type" value="Genomic_DNA"/>
</dbReference>